<protein>
    <submittedName>
        <fullName evidence="1">Uncharacterized protein</fullName>
    </submittedName>
</protein>
<dbReference type="Proteomes" id="UP000541610">
    <property type="component" value="Unassembled WGS sequence"/>
</dbReference>
<evidence type="ECO:0000313" key="1">
    <source>
        <dbReference type="EMBL" id="KAF4697614.1"/>
    </source>
</evidence>
<gene>
    <name evidence="1" type="ORF">FOZ60_004510</name>
</gene>
<accession>A0A7J6PN87</accession>
<dbReference type="EMBL" id="JABANP010000002">
    <property type="protein sequence ID" value="KAF4697614.1"/>
    <property type="molecule type" value="Genomic_DNA"/>
</dbReference>
<organism evidence="1 2">
    <name type="scientific">Perkinsus olseni</name>
    <name type="common">Perkinsus atlanticus</name>
    <dbReference type="NCBI Taxonomy" id="32597"/>
    <lineage>
        <taxon>Eukaryota</taxon>
        <taxon>Sar</taxon>
        <taxon>Alveolata</taxon>
        <taxon>Perkinsozoa</taxon>
        <taxon>Perkinsea</taxon>
        <taxon>Perkinsida</taxon>
        <taxon>Perkinsidae</taxon>
        <taxon>Perkinsus</taxon>
    </lineage>
</organism>
<dbReference type="AlphaFoldDB" id="A0A7J6PN87"/>
<comment type="caution">
    <text evidence="1">The sequence shown here is derived from an EMBL/GenBank/DDBJ whole genome shotgun (WGS) entry which is preliminary data.</text>
</comment>
<reference evidence="1 2" key="1">
    <citation type="submission" date="2020-04" db="EMBL/GenBank/DDBJ databases">
        <title>Perkinsus olseni comparative genomics.</title>
        <authorList>
            <person name="Bogema D.R."/>
        </authorList>
    </citation>
    <scope>NUCLEOTIDE SEQUENCE [LARGE SCALE GENOMIC DNA]</scope>
    <source>
        <strain evidence="1">00978-12</strain>
    </source>
</reference>
<name>A0A7J6PN87_PEROL</name>
<evidence type="ECO:0000313" key="2">
    <source>
        <dbReference type="Proteomes" id="UP000541610"/>
    </source>
</evidence>
<sequence>MSRLESEEARNSHLLACSIISWTRTTRLYVTRAHHVERTRPERGVLGRIQRLSRPLSVALRGIAWPVQQGDFEGQIPSRGTRVFISSTRRLRRLDPRMET</sequence>
<proteinExistence type="predicted"/>